<dbReference type="GO" id="GO:0046872">
    <property type="term" value="F:metal ion binding"/>
    <property type="evidence" value="ECO:0007669"/>
    <property type="project" value="UniProtKB-KW"/>
</dbReference>
<dbReference type="InterPro" id="IPR050556">
    <property type="entry name" value="Type_II_TA_system_RNase"/>
</dbReference>
<gene>
    <name evidence="8" type="ORF">GCM10008985_21330</name>
    <name evidence="9" type="ORF">MUK72_08475</name>
</gene>
<dbReference type="Pfam" id="PF01850">
    <property type="entry name" value="PIN"/>
    <property type="match status" value="1"/>
</dbReference>
<sequence length="128" mass="14149">MILDTSYLIDLFDGVEAAFEKGVELTERRAIQRVPSPVVMELSYGAAFGDEDERRNVRNALRMYPIAEQTAPIARRAGELLARADADGDSGIDNVDPMIAAVADRHDEPVVTDNSYDFRALGVDIETY</sequence>
<feature type="domain" description="PIN" evidence="7">
    <location>
        <begin position="1"/>
        <end position="119"/>
    </location>
</feature>
<reference evidence="8" key="1">
    <citation type="journal article" date="2014" name="Int. J. Syst. Evol. Microbiol.">
        <title>Complete genome sequence of Corynebacterium casei LMG S-19264T (=DSM 44701T), isolated from a smear-ripened cheese.</title>
        <authorList>
            <consortium name="US DOE Joint Genome Institute (JGI-PGF)"/>
            <person name="Walter F."/>
            <person name="Albersmeier A."/>
            <person name="Kalinowski J."/>
            <person name="Ruckert C."/>
        </authorList>
    </citation>
    <scope>NUCLEOTIDE SEQUENCE</scope>
    <source>
        <strain evidence="8">JCM 12289</strain>
    </source>
</reference>
<dbReference type="Proteomes" id="UP000830542">
    <property type="component" value="Chromosome"/>
</dbReference>
<dbReference type="Gene3D" id="3.40.50.1010">
    <property type="entry name" value="5'-nuclease"/>
    <property type="match status" value="1"/>
</dbReference>
<dbReference type="PANTHER" id="PTHR33653">
    <property type="entry name" value="RIBONUCLEASE VAPC2"/>
    <property type="match status" value="1"/>
</dbReference>
<dbReference type="SUPFAM" id="SSF88723">
    <property type="entry name" value="PIN domain-like"/>
    <property type="match status" value="1"/>
</dbReference>
<evidence type="ECO:0000313" key="9">
    <source>
        <dbReference type="EMBL" id="UOO94005.1"/>
    </source>
</evidence>
<evidence type="ECO:0000259" key="7">
    <source>
        <dbReference type="Pfam" id="PF01850"/>
    </source>
</evidence>
<proteinExistence type="inferred from homology"/>
<dbReference type="GO" id="GO:0016787">
    <property type="term" value="F:hydrolase activity"/>
    <property type="evidence" value="ECO:0007669"/>
    <property type="project" value="UniProtKB-KW"/>
</dbReference>
<reference evidence="9" key="2">
    <citation type="submission" date="2022-04" db="EMBL/GenBank/DDBJ databases">
        <title>Sequencing and genomic assembly of Halococcus dombrowskii.</title>
        <authorList>
            <person name="Lim S.W."/>
            <person name="MacLea K.S."/>
        </authorList>
    </citation>
    <scope>NUCLEOTIDE SEQUENCE</scope>
    <source>
        <strain evidence="9">H4</strain>
    </source>
</reference>
<keyword evidence="2" id="KW-0540">Nuclease</keyword>
<dbReference type="KEGG" id="hdo:MUK72_08475"/>
<evidence type="ECO:0000256" key="4">
    <source>
        <dbReference type="ARBA" id="ARBA00022801"/>
    </source>
</evidence>
<dbReference type="Proteomes" id="UP001500962">
    <property type="component" value="Unassembled WGS sequence"/>
</dbReference>
<evidence type="ECO:0000256" key="2">
    <source>
        <dbReference type="ARBA" id="ARBA00022722"/>
    </source>
</evidence>
<keyword evidence="3" id="KW-0479">Metal-binding</keyword>
<name>A0AAV3SGH5_HALDO</name>
<dbReference type="AlphaFoldDB" id="A0AAV3SGH5"/>
<evidence type="ECO:0000313" key="8">
    <source>
        <dbReference type="EMBL" id="GAA0464200.1"/>
    </source>
</evidence>
<comment type="cofactor">
    <cofactor evidence="1">
        <name>Mg(2+)</name>
        <dbReference type="ChEBI" id="CHEBI:18420"/>
    </cofactor>
</comment>
<keyword evidence="5" id="KW-0460">Magnesium</keyword>
<accession>A0AAV3SGH5</accession>
<dbReference type="EMBL" id="CP095005">
    <property type="protein sequence ID" value="UOO94005.1"/>
    <property type="molecule type" value="Genomic_DNA"/>
</dbReference>
<comment type="similarity">
    <text evidence="6">Belongs to the PINc/VapC protein family.</text>
</comment>
<evidence type="ECO:0000256" key="6">
    <source>
        <dbReference type="ARBA" id="ARBA00038093"/>
    </source>
</evidence>
<keyword evidence="4" id="KW-0378">Hydrolase</keyword>
<dbReference type="RefSeq" id="WP_244698883.1">
    <property type="nucleotide sequence ID" value="NZ_BAAADN010000030.1"/>
</dbReference>
<protein>
    <submittedName>
        <fullName evidence="9">PIN domain-containing protein</fullName>
    </submittedName>
</protein>
<evidence type="ECO:0000313" key="11">
    <source>
        <dbReference type="Proteomes" id="UP001500962"/>
    </source>
</evidence>
<dbReference type="InterPro" id="IPR029060">
    <property type="entry name" value="PIN-like_dom_sf"/>
</dbReference>
<evidence type="ECO:0000313" key="10">
    <source>
        <dbReference type="Proteomes" id="UP000830542"/>
    </source>
</evidence>
<evidence type="ECO:0000256" key="3">
    <source>
        <dbReference type="ARBA" id="ARBA00022723"/>
    </source>
</evidence>
<evidence type="ECO:0000256" key="5">
    <source>
        <dbReference type="ARBA" id="ARBA00022842"/>
    </source>
</evidence>
<organism evidence="8 11">
    <name type="scientific">Halococcus dombrowskii</name>
    <dbReference type="NCBI Taxonomy" id="179637"/>
    <lineage>
        <taxon>Archaea</taxon>
        <taxon>Methanobacteriati</taxon>
        <taxon>Methanobacteriota</taxon>
        <taxon>Stenosarchaea group</taxon>
        <taxon>Halobacteria</taxon>
        <taxon>Halobacteriales</taxon>
        <taxon>Halococcaceae</taxon>
        <taxon>Halococcus</taxon>
    </lineage>
</organism>
<dbReference type="GeneID" id="71761877"/>
<evidence type="ECO:0000256" key="1">
    <source>
        <dbReference type="ARBA" id="ARBA00001946"/>
    </source>
</evidence>
<dbReference type="PANTHER" id="PTHR33653:SF1">
    <property type="entry name" value="RIBONUCLEASE VAPC2"/>
    <property type="match status" value="1"/>
</dbReference>
<dbReference type="GO" id="GO:0004518">
    <property type="term" value="F:nuclease activity"/>
    <property type="evidence" value="ECO:0007669"/>
    <property type="project" value="UniProtKB-KW"/>
</dbReference>
<dbReference type="EMBL" id="BAAADN010000030">
    <property type="protein sequence ID" value="GAA0464200.1"/>
    <property type="molecule type" value="Genomic_DNA"/>
</dbReference>
<reference evidence="8" key="3">
    <citation type="submission" date="2023-12" db="EMBL/GenBank/DDBJ databases">
        <authorList>
            <person name="Sun Q."/>
            <person name="Inoue M."/>
        </authorList>
    </citation>
    <scope>NUCLEOTIDE SEQUENCE</scope>
    <source>
        <strain evidence="8">JCM 12289</strain>
    </source>
</reference>
<keyword evidence="10" id="KW-1185">Reference proteome</keyword>
<dbReference type="InterPro" id="IPR002716">
    <property type="entry name" value="PIN_dom"/>
</dbReference>